<reference evidence="4 5" key="1">
    <citation type="submission" date="2022-01" db="EMBL/GenBank/DDBJ databases">
        <title>A chromosomal length assembly of Cordylochernes scorpioides.</title>
        <authorList>
            <person name="Zeh D."/>
            <person name="Zeh J."/>
        </authorList>
    </citation>
    <scope>NUCLEOTIDE SEQUENCE [LARGE SCALE GENOMIC DNA]</scope>
    <source>
        <strain evidence="4">IN4F17</strain>
        <tissue evidence="4">Whole Body</tissue>
    </source>
</reference>
<feature type="region of interest" description="Disordered" evidence="2">
    <location>
        <begin position="359"/>
        <end position="404"/>
    </location>
</feature>
<dbReference type="PROSITE" id="PS50157">
    <property type="entry name" value="ZINC_FINGER_C2H2_2"/>
    <property type="match status" value="2"/>
</dbReference>
<organism evidence="4 5">
    <name type="scientific">Cordylochernes scorpioides</name>
    <dbReference type="NCBI Taxonomy" id="51811"/>
    <lineage>
        <taxon>Eukaryota</taxon>
        <taxon>Metazoa</taxon>
        <taxon>Ecdysozoa</taxon>
        <taxon>Arthropoda</taxon>
        <taxon>Chelicerata</taxon>
        <taxon>Arachnida</taxon>
        <taxon>Pseudoscorpiones</taxon>
        <taxon>Cheliferoidea</taxon>
        <taxon>Chernetidae</taxon>
        <taxon>Cordylochernes</taxon>
    </lineage>
</organism>
<feature type="region of interest" description="Disordered" evidence="2">
    <location>
        <begin position="293"/>
        <end position="344"/>
    </location>
</feature>
<dbReference type="PANTHER" id="PTHR15021:SF0">
    <property type="entry name" value="DISCO-RELATED, ISOFORM A-RELATED"/>
    <property type="match status" value="1"/>
</dbReference>
<proteinExistence type="predicted"/>
<keyword evidence="5" id="KW-1185">Reference proteome</keyword>
<feature type="compositionally biased region" description="Polar residues" evidence="2">
    <location>
        <begin position="775"/>
        <end position="784"/>
    </location>
</feature>
<evidence type="ECO:0000313" key="5">
    <source>
        <dbReference type="Proteomes" id="UP001235939"/>
    </source>
</evidence>
<sequence length="784" mass="84825">MYSPSCTIGSVAKLGGGFRRLLGGSPDTGPAYDVAALILYGAQALPIRLKILLDRLLGGLRHEDVLGLLAAFGWTYEDYVRGYIAQGPAGQVLDRWSLVGRDEEPVILQEFLRFGETKAIAHHPPPLHRLQSMLPGDYRVSKPSPEPPAKPPPAAFSVAQLTAVSDPSATDEDDAINLSQRPDGISASSLGTLDSVYAARKVRHLRKSANPMKRRCNPQILSTMATNPSTGKKRVQCLQCFKTFCDKGALKIHFSAVHLREMHKCTVVGCNMMFSSRRSRGQRVFHNVFDRGTPMPYMTSTPTSQVGPEDSKKLRLSSDDGEENGMNLSTKPNRGGVSRRKSFNPTKCAVSVQSDEDLQYISTDDTSSDTCNDFLSKTEEEEEEDDSELLSNDDSKDDDPDCYSMLSPPLSKSILYESCIKEERNFNLIAATKPRDFSVDSLDLTASPSSAAPSPDLLLCGGGEPHPEAGVALHGHVQQQHLGSGELLFSGALDASIFLELILVGRVLPCSRSGPGSDTTVTTAALPSALSSAGINGDCSDLVPYFRDPSGGSHGGSMDIPVDRENPRRCTVCGKIFQNHFGVKTHYQNVHLKLMHKCTVEGCNAAFPSKRSRDRHSANLNLHRKLLSTSASDKLAAHFFDKSAAAALFAFSPHGPAGRAEELYTRMYDYAAELYHGYIPFGSAGYVGGPPSLPRHEFGHHPQPASSSLAAGGHPHRDSGRLPHLPAVPQEVSRAARSKGALREVPPSRLVPLSGRELLEALPIEESPRRVLPPQVTSANSPPT</sequence>
<dbReference type="InterPro" id="IPR040436">
    <property type="entry name" value="Disconnected-like"/>
</dbReference>
<feature type="compositionally biased region" description="Basic and acidic residues" evidence="2">
    <location>
        <begin position="309"/>
        <end position="318"/>
    </location>
</feature>
<gene>
    <name evidence="4" type="ORF">LAZ67_2005881</name>
</gene>
<name>A0ABY6K4T9_9ARAC</name>
<feature type="domain" description="C2H2-type" evidence="3">
    <location>
        <begin position="235"/>
        <end position="263"/>
    </location>
</feature>
<dbReference type="Gene3D" id="3.30.160.60">
    <property type="entry name" value="Classic Zinc Finger"/>
    <property type="match status" value="1"/>
</dbReference>
<evidence type="ECO:0000259" key="3">
    <source>
        <dbReference type="PROSITE" id="PS50157"/>
    </source>
</evidence>
<evidence type="ECO:0000256" key="2">
    <source>
        <dbReference type="SAM" id="MobiDB-lite"/>
    </source>
</evidence>
<dbReference type="Proteomes" id="UP001235939">
    <property type="component" value="Chromosome 02"/>
</dbReference>
<evidence type="ECO:0000256" key="1">
    <source>
        <dbReference type="PROSITE-ProRule" id="PRU00042"/>
    </source>
</evidence>
<dbReference type="PANTHER" id="PTHR15021">
    <property type="entry name" value="DISCONNECTED-RELATED"/>
    <property type="match status" value="1"/>
</dbReference>
<protein>
    <submittedName>
        <fullName evidence="4">BNC1</fullName>
    </submittedName>
</protein>
<feature type="region of interest" description="Disordered" evidence="2">
    <location>
        <begin position="693"/>
        <end position="784"/>
    </location>
</feature>
<feature type="compositionally biased region" description="Acidic residues" evidence="2">
    <location>
        <begin position="379"/>
        <end position="388"/>
    </location>
</feature>
<dbReference type="EMBL" id="CP092864">
    <property type="protein sequence ID" value="UYV63881.1"/>
    <property type="molecule type" value="Genomic_DNA"/>
</dbReference>
<keyword evidence="1" id="KW-0479">Metal-binding</keyword>
<feature type="compositionally biased region" description="Low complexity" evidence="2">
    <location>
        <begin position="293"/>
        <end position="304"/>
    </location>
</feature>
<keyword evidence="1" id="KW-0862">Zinc</keyword>
<dbReference type="SMART" id="SM00355">
    <property type="entry name" value="ZnF_C2H2"/>
    <property type="match status" value="3"/>
</dbReference>
<keyword evidence="1" id="KW-0863">Zinc-finger</keyword>
<accession>A0ABY6K4T9</accession>
<feature type="domain" description="C2H2-type" evidence="3">
    <location>
        <begin position="568"/>
        <end position="591"/>
    </location>
</feature>
<dbReference type="PROSITE" id="PS00028">
    <property type="entry name" value="ZINC_FINGER_C2H2_1"/>
    <property type="match status" value="2"/>
</dbReference>
<dbReference type="InterPro" id="IPR013087">
    <property type="entry name" value="Znf_C2H2_type"/>
</dbReference>
<evidence type="ECO:0000313" key="4">
    <source>
        <dbReference type="EMBL" id="UYV63881.1"/>
    </source>
</evidence>